<dbReference type="AlphaFoldDB" id="A0A645E8L3"/>
<evidence type="ECO:0000313" key="2">
    <source>
        <dbReference type="EMBL" id="MPM97946.1"/>
    </source>
</evidence>
<proteinExistence type="predicted"/>
<dbReference type="InterPro" id="IPR046655">
    <property type="entry name" value="DUF6673"/>
</dbReference>
<gene>
    <name evidence="2" type="ORF">SDC9_145127</name>
</gene>
<evidence type="ECO:0000259" key="1">
    <source>
        <dbReference type="Pfam" id="PF20378"/>
    </source>
</evidence>
<feature type="domain" description="DUF6673" evidence="1">
    <location>
        <begin position="9"/>
        <end position="90"/>
    </location>
</feature>
<protein>
    <recommendedName>
        <fullName evidence="1">DUF6673 domain-containing protein</fullName>
    </recommendedName>
</protein>
<comment type="caution">
    <text evidence="2">The sequence shown here is derived from an EMBL/GenBank/DDBJ whole genome shotgun (WGS) entry which is preliminary data.</text>
</comment>
<reference evidence="2" key="1">
    <citation type="submission" date="2019-08" db="EMBL/GenBank/DDBJ databases">
        <authorList>
            <person name="Kucharzyk K."/>
            <person name="Murdoch R.W."/>
            <person name="Higgins S."/>
            <person name="Loffler F."/>
        </authorList>
    </citation>
    <scope>NUCLEOTIDE SEQUENCE</scope>
</reference>
<name>A0A645E8L3_9ZZZZ</name>
<sequence>MGDAEKSISKDGKASEYIKAYHKMFVDLYDNILGEGCGLKILGEKGNTRICNEVYESFLEFVAMQKDDTMLYKNNILQRFSPNRAQRRANAKTNK</sequence>
<dbReference type="Pfam" id="PF20378">
    <property type="entry name" value="DUF6673"/>
    <property type="match status" value="1"/>
</dbReference>
<dbReference type="EMBL" id="VSSQ01044147">
    <property type="protein sequence ID" value="MPM97946.1"/>
    <property type="molecule type" value="Genomic_DNA"/>
</dbReference>
<organism evidence="2">
    <name type="scientific">bioreactor metagenome</name>
    <dbReference type="NCBI Taxonomy" id="1076179"/>
    <lineage>
        <taxon>unclassified sequences</taxon>
        <taxon>metagenomes</taxon>
        <taxon>ecological metagenomes</taxon>
    </lineage>
</organism>
<accession>A0A645E8L3</accession>